<name>A0A161HZP1_9ASCO</name>
<dbReference type="Pfam" id="PF08614">
    <property type="entry name" value="ATG16"/>
    <property type="match status" value="1"/>
</dbReference>
<gene>
    <name evidence="5" type="ORF">AWJ20_172</name>
</gene>
<feature type="coiled-coil region" evidence="2">
    <location>
        <begin position="38"/>
        <end position="128"/>
    </location>
</feature>
<accession>A0A161HZP1</accession>
<feature type="region of interest" description="Disordered" evidence="3">
    <location>
        <begin position="1"/>
        <end position="34"/>
    </location>
</feature>
<reference evidence="5 6" key="1">
    <citation type="submission" date="2016-02" db="EMBL/GenBank/DDBJ databases">
        <title>Complete genome sequence and transcriptome regulation of the pentose utilising yeast Sugiyamaella lignohabitans.</title>
        <authorList>
            <person name="Bellasio M."/>
            <person name="Peymann A."/>
            <person name="Valli M."/>
            <person name="Sipitzky M."/>
            <person name="Graf A."/>
            <person name="Sauer M."/>
            <person name="Marx H."/>
            <person name="Mattanovich D."/>
        </authorList>
    </citation>
    <scope>NUCLEOTIDE SEQUENCE [LARGE SCALE GENOMIC DNA]</scope>
    <source>
        <strain evidence="5 6">CBS 10342</strain>
    </source>
</reference>
<keyword evidence="2" id="KW-0175">Coiled coil</keyword>
<feature type="compositionally biased region" description="Basic and acidic residues" evidence="3">
    <location>
        <begin position="1"/>
        <end position="12"/>
    </location>
</feature>
<sequence length="197" mass="21946">MAVEQAAKRAVESEAAVLGTSGKSGGSSGGPVDTERELAQLYTRLSIAEEKAKNLETLKSTYEKTTSQLTRRLTEEQAKAQNYRDEVDLKTTSMQHLQDEMLALQIQLNVIEDNMKQVQKENEALVERWMAKVAGEAEKLNDANAFIERYSFTGWRSVPPAAGAPPQTPWLLLRRSLRGEMVANRNSLKRIKPPSEG</sequence>
<evidence type="ECO:0000313" key="5">
    <source>
        <dbReference type="EMBL" id="ANB11945.1"/>
    </source>
</evidence>
<comment type="similarity">
    <text evidence="1">Belongs to the ATG16 family.</text>
</comment>
<dbReference type="RefSeq" id="XP_018734422.1">
    <property type="nucleotide sequence ID" value="XM_018878621.1"/>
</dbReference>
<organism evidence="5 6">
    <name type="scientific">Sugiyamaella lignohabitans</name>
    <dbReference type="NCBI Taxonomy" id="796027"/>
    <lineage>
        <taxon>Eukaryota</taxon>
        <taxon>Fungi</taxon>
        <taxon>Dikarya</taxon>
        <taxon>Ascomycota</taxon>
        <taxon>Saccharomycotina</taxon>
        <taxon>Dipodascomycetes</taxon>
        <taxon>Dipodascales</taxon>
        <taxon>Trichomonascaceae</taxon>
        <taxon>Sugiyamaella</taxon>
    </lineage>
</organism>
<dbReference type="KEGG" id="slb:AWJ20_172"/>
<dbReference type="AlphaFoldDB" id="A0A161HZP1"/>
<keyword evidence="6" id="KW-1185">Reference proteome</keyword>
<dbReference type="GeneID" id="30033553"/>
<evidence type="ECO:0000256" key="1">
    <source>
        <dbReference type="ARBA" id="ARBA00005331"/>
    </source>
</evidence>
<dbReference type="OrthoDB" id="8949486at2759"/>
<dbReference type="EMBL" id="CP014501">
    <property type="protein sequence ID" value="ANB11945.1"/>
    <property type="molecule type" value="Genomic_DNA"/>
</dbReference>
<dbReference type="Gene3D" id="1.20.5.170">
    <property type="match status" value="1"/>
</dbReference>
<evidence type="ECO:0000259" key="4">
    <source>
        <dbReference type="Pfam" id="PF08614"/>
    </source>
</evidence>
<dbReference type="Proteomes" id="UP000189580">
    <property type="component" value="Chromosome a"/>
</dbReference>
<dbReference type="CDD" id="cd22887">
    <property type="entry name" value="Atg16_CCD"/>
    <property type="match status" value="1"/>
</dbReference>
<evidence type="ECO:0000256" key="2">
    <source>
        <dbReference type="SAM" id="Coils"/>
    </source>
</evidence>
<evidence type="ECO:0000313" key="6">
    <source>
        <dbReference type="Proteomes" id="UP000189580"/>
    </source>
</evidence>
<evidence type="ECO:0000256" key="3">
    <source>
        <dbReference type="SAM" id="MobiDB-lite"/>
    </source>
</evidence>
<protein>
    <recommendedName>
        <fullName evidence="4">Autophagy-related protein 16 domain-containing protein</fullName>
    </recommendedName>
</protein>
<feature type="domain" description="Autophagy-related protein 16" evidence="4">
    <location>
        <begin position="36"/>
        <end position="141"/>
    </location>
</feature>
<dbReference type="InterPro" id="IPR013923">
    <property type="entry name" value="Autophagy-rel_prot_16_dom"/>
</dbReference>
<proteinExistence type="inferred from homology"/>